<protein>
    <submittedName>
        <fullName evidence="6">3-oxoacyl-[acyl-carrier-protein] synthase-3</fullName>
    </submittedName>
</protein>
<evidence type="ECO:0000256" key="3">
    <source>
        <dbReference type="SAM" id="MobiDB-lite"/>
    </source>
</evidence>
<evidence type="ECO:0000313" key="7">
    <source>
        <dbReference type="Proteomes" id="UP000240542"/>
    </source>
</evidence>
<dbReference type="NCBIfam" id="NF006829">
    <property type="entry name" value="PRK09352.1"/>
    <property type="match status" value="1"/>
</dbReference>
<sequence length="358" mass="37941">MGSQNTDPHGDRAMRRPAATGLRLPVGVAGTGVHIPERVVTNAELTRELDTTDAWIRERTGIRERRFLPDGQTTSDMCVAAAEAALTDAGVTADRIDAVIVATFTQDQPLPSTALMVKERIGAHCAIPLDLNQAACAGGVYGLWIGGHLLQNEALSHVLVIGAECLSRVTDPLDRATRVFFGDAAGAAVLSRTRAGHGILSWHIGSRLSHAVEIPAGGTRLPPSATTLADREHFLKMDGRAVWKEATEQLPASVETAVESAGFGVSDIDRFIFHQANLNIVKEAMRALGQPMDKAAVSVDRLGNTGAATIFIGLHESLAGGRVRPGDLVAISAIGAGFLWGTLCVRHWGEDGPARRNP</sequence>
<feature type="domain" description="Beta-ketoacyl-[acyl-carrier-protein] synthase III C-terminal" evidence="4">
    <location>
        <begin position="259"/>
        <end position="346"/>
    </location>
</feature>
<feature type="region of interest" description="Disordered" evidence="3">
    <location>
        <begin position="1"/>
        <end position="20"/>
    </location>
</feature>
<dbReference type="GO" id="GO:0006633">
    <property type="term" value="P:fatty acid biosynthetic process"/>
    <property type="evidence" value="ECO:0007669"/>
    <property type="project" value="InterPro"/>
</dbReference>
<feature type="domain" description="Beta-ketoacyl-[acyl-carrier-protein] synthase III N-terminal" evidence="5">
    <location>
        <begin position="133"/>
        <end position="206"/>
    </location>
</feature>
<evidence type="ECO:0000259" key="4">
    <source>
        <dbReference type="Pfam" id="PF08541"/>
    </source>
</evidence>
<gene>
    <name evidence="6" type="ORF">CLV63_118115</name>
</gene>
<accession>A0A2P8D561</accession>
<dbReference type="CDD" id="cd00830">
    <property type="entry name" value="KAS_III"/>
    <property type="match status" value="1"/>
</dbReference>
<organism evidence="6 7">
    <name type="scientific">Murinocardiopsis flavida</name>
    <dbReference type="NCBI Taxonomy" id="645275"/>
    <lineage>
        <taxon>Bacteria</taxon>
        <taxon>Bacillati</taxon>
        <taxon>Actinomycetota</taxon>
        <taxon>Actinomycetes</taxon>
        <taxon>Streptosporangiales</taxon>
        <taxon>Nocardiopsidaceae</taxon>
        <taxon>Murinocardiopsis</taxon>
    </lineage>
</organism>
<evidence type="ECO:0000256" key="2">
    <source>
        <dbReference type="ARBA" id="ARBA00023315"/>
    </source>
</evidence>
<dbReference type="SUPFAM" id="SSF53901">
    <property type="entry name" value="Thiolase-like"/>
    <property type="match status" value="1"/>
</dbReference>
<name>A0A2P8D561_9ACTN</name>
<dbReference type="Gene3D" id="3.40.47.10">
    <property type="match status" value="1"/>
</dbReference>
<dbReference type="GO" id="GO:0044550">
    <property type="term" value="P:secondary metabolite biosynthetic process"/>
    <property type="evidence" value="ECO:0007669"/>
    <property type="project" value="TreeGrafter"/>
</dbReference>
<evidence type="ECO:0000313" key="6">
    <source>
        <dbReference type="EMBL" id="PSK92354.1"/>
    </source>
</evidence>
<evidence type="ECO:0000259" key="5">
    <source>
        <dbReference type="Pfam" id="PF08545"/>
    </source>
</evidence>
<keyword evidence="1" id="KW-0808">Transferase</keyword>
<dbReference type="PANTHER" id="PTHR34069">
    <property type="entry name" value="3-OXOACYL-[ACYL-CARRIER-PROTEIN] SYNTHASE 3"/>
    <property type="match status" value="1"/>
</dbReference>
<proteinExistence type="predicted"/>
<dbReference type="AlphaFoldDB" id="A0A2P8D561"/>
<dbReference type="Proteomes" id="UP000240542">
    <property type="component" value="Unassembled WGS sequence"/>
</dbReference>
<keyword evidence="2" id="KW-0012">Acyltransferase</keyword>
<keyword evidence="7" id="KW-1185">Reference proteome</keyword>
<reference evidence="6 7" key="1">
    <citation type="submission" date="2018-03" db="EMBL/GenBank/DDBJ databases">
        <title>Genomic Encyclopedia of Archaeal and Bacterial Type Strains, Phase II (KMG-II): from individual species to whole genera.</title>
        <authorList>
            <person name="Goeker M."/>
        </authorList>
    </citation>
    <scope>NUCLEOTIDE SEQUENCE [LARGE SCALE GENOMIC DNA]</scope>
    <source>
        <strain evidence="6 7">DSM 45312</strain>
    </source>
</reference>
<dbReference type="Pfam" id="PF08541">
    <property type="entry name" value="ACP_syn_III_C"/>
    <property type="match status" value="1"/>
</dbReference>
<dbReference type="GO" id="GO:0004315">
    <property type="term" value="F:3-oxoacyl-[acyl-carrier-protein] synthase activity"/>
    <property type="evidence" value="ECO:0007669"/>
    <property type="project" value="InterPro"/>
</dbReference>
<dbReference type="Pfam" id="PF08545">
    <property type="entry name" value="ACP_syn_III"/>
    <property type="match status" value="1"/>
</dbReference>
<dbReference type="PANTHER" id="PTHR34069:SF2">
    <property type="entry name" value="BETA-KETOACYL-[ACYL-CARRIER-PROTEIN] SYNTHASE III"/>
    <property type="match status" value="1"/>
</dbReference>
<dbReference type="EMBL" id="PYGA01000018">
    <property type="protein sequence ID" value="PSK92354.1"/>
    <property type="molecule type" value="Genomic_DNA"/>
</dbReference>
<comment type="caution">
    <text evidence="6">The sequence shown here is derived from an EMBL/GenBank/DDBJ whole genome shotgun (WGS) entry which is preliminary data.</text>
</comment>
<dbReference type="InterPro" id="IPR013747">
    <property type="entry name" value="ACP_syn_III_C"/>
</dbReference>
<dbReference type="InterPro" id="IPR016039">
    <property type="entry name" value="Thiolase-like"/>
</dbReference>
<dbReference type="InterPro" id="IPR013751">
    <property type="entry name" value="ACP_syn_III_N"/>
</dbReference>
<evidence type="ECO:0000256" key="1">
    <source>
        <dbReference type="ARBA" id="ARBA00022679"/>
    </source>
</evidence>